<protein>
    <recommendedName>
        <fullName evidence="2">Limonene-1,2-epoxide hydrolase domain-containing protein</fullName>
    </recommendedName>
</protein>
<dbReference type="eggNOG" id="COG4308">
    <property type="taxonomic scope" value="Bacteria"/>
</dbReference>
<name>M0QJ68_9ACTN</name>
<proteinExistence type="predicted"/>
<evidence type="ECO:0000313" key="4">
    <source>
        <dbReference type="Proteomes" id="UP000011666"/>
    </source>
</evidence>
<evidence type="ECO:0000259" key="2">
    <source>
        <dbReference type="Pfam" id="PF07858"/>
    </source>
</evidence>
<dbReference type="EMBL" id="BANX01000016">
    <property type="protein sequence ID" value="GAC68608.1"/>
    <property type="molecule type" value="Genomic_DNA"/>
</dbReference>
<dbReference type="Pfam" id="PF07858">
    <property type="entry name" value="LEH"/>
    <property type="match status" value="1"/>
</dbReference>
<dbReference type="SUPFAM" id="SSF54427">
    <property type="entry name" value="NTF2-like"/>
    <property type="match status" value="1"/>
</dbReference>
<dbReference type="Gene3D" id="3.10.450.50">
    <property type="match status" value="1"/>
</dbReference>
<gene>
    <name evidence="3" type="ORF">GS4_16_01390</name>
</gene>
<comment type="caution">
    <text evidence="3">The sequence shown here is derived from an EMBL/GenBank/DDBJ whole genome shotgun (WGS) entry which is preliminary data.</text>
</comment>
<dbReference type="Proteomes" id="UP000011666">
    <property type="component" value="Unassembled WGS sequence"/>
</dbReference>
<sequence length="166" mass="18653">MREVRSAVPRTIATADPHGHTDPMTSQTPSEITTAFLDALARRDVNGAVAQVHDDIQYTNVSLPTIRGRRKVAKVIKGLDKPSIGFNYRYLNIAEDGATVLTERIDELRFGPVVIQFWVWGRFEIRDAQIVVWRDYFDYFDMTKGLLRGLAAVVVPAFQKPLPAPA</sequence>
<evidence type="ECO:0000256" key="1">
    <source>
        <dbReference type="SAM" id="MobiDB-lite"/>
    </source>
</evidence>
<evidence type="ECO:0000313" key="3">
    <source>
        <dbReference type="EMBL" id="GAC68608.1"/>
    </source>
</evidence>
<reference evidence="3 4" key="1">
    <citation type="submission" date="2013-01" db="EMBL/GenBank/DDBJ databases">
        <title>Whole genome shotgun sequence of Gordonia soli NBRC 108243.</title>
        <authorList>
            <person name="Isaki-Nakamura S."/>
            <person name="Hosoyama A."/>
            <person name="Tsuchikane K."/>
            <person name="Ando Y."/>
            <person name="Baba S."/>
            <person name="Ohji S."/>
            <person name="Hamada M."/>
            <person name="Tamura T."/>
            <person name="Yamazoe A."/>
            <person name="Yamazaki S."/>
            <person name="Fujita N."/>
        </authorList>
    </citation>
    <scope>NUCLEOTIDE SEQUENCE [LARGE SCALE GENOMIC DNA]</scope>
    <source>
        <strain evidence="3 4">NBRC 108243</strain>
    </source>
</reference>
<feature type="region of interest" description="Disordered" evidence="1">
    <location>
        <begin position="1"/>
        <end position="28"/>
    </location>
</feature>
<dbReference type="InterPro" id="IPR032710">
    <property type="entry name" value="NTF2-like_dom_sf"/>
</dbReference>
<dbReference type="STRING" id="1223545.GS4_16_01390"/>
<organism evidence="3 4">
    <name type="scientific">Gordonia soli NBRC 108243</name>
    <dbReference type="NCBI Taxonomy" id="1223545"/>
    <lineage>
        <taxon>Bacteria</taxon>
        <taxon>Bacillati</taxon>
        <taxon>Actinomycetota</taxon>
        <taxon>Actinomycetes</taxon>
        <taxon>Mycobacteriales</taxon>
        <taxon>Gordoniaceae</taxon>
        <taxon>Gordonia</taxon>
    </lineage>
</organism>
<dbReference type="AlphaFoldDB" id="M0QJ68"/>
<feature type="domain" description="Limonene-1,2-epoxide hydrolase" evidence="2">
    <location>
        <begin position="31"/>
        <end position="148"/>
    </location>
</feature>
<dbReference type="InterPro" id="IPR013100">
    <property type="entry name" value="LEH"/>
</dbReference>
<accession>M0QJ68</accession>
<keyword evidence="4" id="KW-1185">Reference proteome</keyword>